<sequence length="334" mass="35391">MSAAGRAADGGPAAAFRAALAALPPAGPHVAVAFSGGPDSTALLRLTRDWAAESGRRVSALVVDHGLRSESAAEAELAARRARALGVDAAVLARQGARPGSGLQEAAREARYALLLDWCRAYGAGELFIGHHRDDQAATVLMRLRRGSGLDGLAAMRPESRRGGLRLIRPLLGVARADLLALLRDAGDDWIEDPGNDSPEFERNRLDGWLAELDEDGRLRRRLGRLARRAARAADALETAAGDAFAALCADPSARPLVLDPAGWRALPEEMALRVLDRAIREVAGARAPLGRLEDAMARLETQRRVTVGGTVLALDRTALSVAAEARSTRGDQL</sequence>
<dbReference type="InterPro" id="IPR012094">
    <property type="entry name" value="tRNA_Ile_lys_synt"/>
</dbReference>
<keyword evidence="4 6" id="KW-0067">ATP-binding</keyword>
<dbReference type="GO" id="GO:0032267">
    <property type="term" value="F:tRNA(Ile)-lysidine synthase activity"/>
    <property type="evidence" value="ECO:0007669"/>
    <property type="project" value="UniProtKB-EC"/>
</dbReference>
<comment type="similarity">
    <text evidence="6">Belongs to the tRNA(Ile)-lysidine synthase family.</text>
</comment>
<comment type="subcellular location">
    <subcellularLocation>
        <location evidence="6">Cytoplasm</location>
    </subcellularLocation>
</comment>
<keyword evidence="3 6" id="KW-0547">Nucleotide-binding</keyword>
<accession>A0A2M9G402</accession>
<dbReference type="PANTHER" id="PTHR43033:SF5">
    <property type="entry name" value="TRNA(ILE)-LYSIDINE SYNTHETASE"/>
    <property type="match status" value="1"/>
</dbReference>
<comment type="catalytic activity">
    <reaction evidence="5 6">
        <text>cytidine(34) in tRNA(Ile2) + L-lysine + ATP = lysidine(34) in tRNA(Ile2) + AMP + diphosphate + H(+)</text>
        <dbReference type="Rhea" id="RHEA:43744"/>
        <dbReference type="Rhea" id="RHEA-COMP:10625"/>
        <dbReference type="Rhea" id="RHEA-COMP:10670"/>
        <dbReference type="ChEBI" id="CHEBI:15378"/>
        <dbReference type="ChEBI" id="CHEBI:30616"/>
        <dbReference type="ChEBI" id="CHEBI:32551"/>
        <dbReference type="ChEBI" id="CHEBI:33019"/>
        <dbReference type="ChEBI" id="CHEBI:82748"/>
        <dbReference type="ChEBI" id="CHEBI:83665"/>
        <dbReference type="ChEBI" id="CHEBI:456215"/>
        <dbReference type="EC" id="6.3.4.19"/>
    </reaction>
</comment>
<proteinExistence type="inferred from homology"/>
<organism evidence="9 11">
    <name type="scientific">Minwuia thermotolerans</name>
    <dbReference type="NCBI Taxonomy" id="2056226"/>
    <lineage>
        <taxon>Bacteria</taxon>
        <taxon>Pseudomonadati</taxon>
        <taxon>Pseudomonadota</taxon>
        <taxon>Alphaproteobacteria</taxon>
        <taxon>Minwuiales</taxon>
        <taxon>Minwuiaceae</taxon>
        <taxon>Minwuia</taxon>
    </lineage>
</organism>
<evidence type="ECO:0000256" key="6">
    <source>
        <dbReference type="HAMAP-Rule" id="MF_01161"/>
    </source>
</evidence>
<feature type="domain" description="tRNA(Ile)-lysidine/2-thiocytidine synthase N-terminal" evidence="7">
    <location>
        <begin position="30"/>
        <end position="206"/>
    </location>
</feature>
<evidence type="ECO:0000256" key="5">
    <source>
        <dbReference type="ARBA" id="ARBA00048539"/>
    </source>
</evidence>
<evidence type="ECO:0000256" key="3">
    <source>
        <dbReference type="ARBA" id="ARBA00022741"/>
    </source>
</evidence>
<dbReference type="PANTHER" id="PTHR43033">
    <property type="entry name" value="TRNA(ILE)-LYSIDINE SYNTHASE-RELATED"/>
    <property type="match status" value="1"/>
</dbReference>
<protein>
    <recommendedName>
        <fullName evidence="6">tRNA(Ile)-lysidine synthase</fullName>
        <ecNumber evidence="6">6.3.4.19</ecNumber>
    </recommendedName>
    <alternativeName>
        <fullName evidence="6">tRNA(Ile)-2-lysyl-cytidine synthase</fullName>
    </alternativeName>
    <alternativeName>
        <fullName evidence="6">tRNA(Ile)-lysidine synthetase</fullName>
    </alternativeName>
</protein>
<dbReference type="EC" id="6.3.4.19" evidence="6"/>
<evidence type="ECO:0000256" key="1">
    <source>
        <dbReference type="ARBA" id="ARBA00022598"/>
    </source>
</evidence>
<dbReference type="RefSeq" id="WP_109792099.1">
    <property type="nucleotide sequence ID" value="NZ_PHIG01000018.1"/>
</dbReference>
<dbReference type="GO" id="GO:0005737">
    <property type="term" value="C:cytoplasm"/>
    <property type="evidence" value="ECO:0007669"/>
    <property type="project" value="UniProtKB-SubCell"/>
</dbReference>
<evidence type="ECO:0000259" key="7">
    <source>
        <dbReference type="Pfam" id="PF01171"/>
    </source>
</evidence>
<dbReference type="OrthoDB" id="9807403at2"/>
<comment type="caution">
    <text evidence="9">The sequence shown here is derived from an EMBL/GenBank/DDBJ whole genome shotgun (WGS) entry which is preliminary data.</text>
</comment>
<evidence type="ECO:0000313" key="8">
    <source>
        <dbReference type="EMBL" id="PJK29358.1"/>
    </source>
</evidence>
<evidence type="ECO:0000313" key="10">
    <source>
        <dbReference type="EMBL" id="PJK30680.1"/>
    </source>
</evidence>
<dbReference type="EMBL" id="PHIG01000033">
    <property type="protein sequence ID" value="PJK29358.1"/>
    <property type="molecule type" value="Genomic_DNA"/>
</dbReference>
<evidence type="ECO:0000313" key="11">
    <source>
        <dbReference type="Proteomes" id="UP000229498"/>
    </source>
</evidence>
<keyword evidence="6" id="KW-0963">Cytoplasm</keyword>
<dbReference type="HAMAP" id="MF_01161">
    <property type="entry name" value="tRNA_Ile_lys_synt"/>
    <property type="match status" value="1"/>
</dbReference>
<dbReference type="Gene3D" id="3.40.50.620">
    <property type="entry name" value="HUPs"/>
    <property type="match status" value="1"/>
</dbReference>
<gene>
    <name evidence="6 9" type="primary">tilS</name>
    <name evidence="10" type="ORF">CVT23_04740</name>
    <name evidence="9" type="ORF">CVT23_05790</name>
    <name evidence="8" type="ORF">CVT23_12205</name>
</gene>
<dbReference type="EMBL" id="PHIG01000018">
    <property type="protein sequence ID" value="PJK30680.1"/>
    <property type="molecule type" value="Genomic_DNA"/>
</dbReference>
<dbReference type="InterPro" id="IPR012795">
    <property type="entry name" value="tRNA_Ile_lys_synt_N"/>
</dbReference>
<evidence type="ECO:0000256" key="4">
    <source>
        <dbReference type="ARBA" id="ARBA00022840"/>
    </source>
</evidence>
<dbReference type="Proteomes" id="UP000229498">
    <property type="component" value="Unassembled WGS sequence"/>
</dbReference>
<feature type="binding site" evidence="6">
    <location>
        <begin position="35"/>
        <end position="40"/>
    </location>
    <ligand>
        <name>ATP</name>
        <dbReference type="ChEBI" id="CHEBI:30616"/>
    </ligand>
</feature>
<keyword evidence="2 6" id="KW-0819">tRNA processing</keyword>
<name>A0A2M9G402_9PROT</name>
<comment type="function">
    <text evidence="6">Ligates lysine onto the cytidine present at position 34 of the AUA codon-specific tRNA(Ile) that contains the anticodon CAU, in an ATP-dependent manner. Cytidine is converted to lysidine, thus changing the amino acid specificity of the tRNA from methionine to isoleucine.</text>
</comment>
<evidence type="ECO:0000313" key="9">
    <source>
        <dbReference type="EMBL" id="PJK30457.1"/>
    </source>
</evidence>
<reference evidence="9 11" key="1">
    <citation type="submission" date="2017-11" db="EMBL/GenBank/DDBJ databases">
        <title>Draft genome sequence of Rhizobiales bacterium SY3-13.</title>
        <authorList>
            <person name="Sun C."/>
        </authorList>
    </citation>
    <scope>NUCLEOTIDE SEQUENCE [LARGE SCALE GENOMIC DNA]</scope>
    <source>
        <strain evidence="9 11">SY3-13</strain>
    </source>
</reference>
<dbReference type="GO" id="GO:0006400">
    <property type="term" value="P:tRNA modification"/>
    <property type="evidence" value="ECO:0007669"/>
    <property type="project" value="UniProtKB-UniRule"/>
</dbReference>
<keyword evidence="1 6" id="KW-0436">Ligase</keyword>
<dbReference type="CDD" id="cd01992">
    <property type="entry name" value="TilS_N"/>
    <property type="match status" value="1"/>
</dbReference>
<evidence type="ECO:0000256" key="2">
    <source>
        <dbReference type="ARBA" id="ARBA00022694"/>
    </source>
</evidence>
<keyword evidence="11" id="KW-1185">Reference proteome</keyword>
<comment type="domain">
    <text evidence="6">The N-terminal region contains the highly conserved SGGXDS motif, predicted to be a P-loop motif involved in ATP binding.</text>
</comment>
<dbReference type="InterPro" id="IPR014729">
    <property type="entry name" value="Rossmann-like_a/b/a_fold"/>
</dbReference>
<dbReference type="GO" id="GO:0005524">
    <property type="term" value="F:ATP binding"/>
    <property type="evidence" value="ECO:0007669"/>
    <property type="project" value="UniProtKB-UniRule"/>
</dbReference>
<dbReference type="Pfam" id="PF01171">
    <property type="entry name" value="ATP_bind_3"/>
    <property type="match status" value="1"/>
</dbReference>
<dbReference type="EMBL" id="PHIG01000025">
    <property type="protein sequence ID" value="PJK30457.1"/>
    <property type="molecule type" value="Genomic_DNA"/>
</dbReference>
<dbReference type="SUPFAM" id="SSF52402">
    <property type="entry name" value="Adenine nucleotide alpha hydrolases-like"/>
    <property type="match status" value="1"/>
</dbReference>
<dbReference type="NCBIfam" id="TIGR02432">
    <property type="entry name" value="lysidine_TilS_N"/>
    <property type="match status" value="1"/>
</dbReference>
<dbReference type="InterPro" id="IPR011063">
    <property type="entry name" value="TilS/TtcA_N"/>
</dbReference>
<dbReference type="AlphaFoldDB" id="A0A2M9G402"/>